<proteinExistence type="inferred from homology"/>
<dbReference type="EMBL" id="JANPWB010000010">
    <property type="protein sequence ID" value="KAJ1139393.1"/>
    <property type="molecule type" value="Genomic_DNA"/>
</dbReference>
<evidence type="ECO:0000256" key="3">
    <source>
        <dbReference type="ARBA" id="ARBA00022475"/>
    </source>
</evidence>
<keyword evidence="3" id="KW-1003">Cell membrane</keyword>
<comment type="subcellular location">
    <subcellularLocation>
        <location evidence="1">Cell membrane</location>
        <topology evidence="1">Multi-pass membrane protein</topology>
    </subcellularLocation>
</comment>
<keyword evidence="5" id="KW-0732">Signal</keyword>
<keyword evidence="6" id="KW-1133">Transmembrane helix</keyword>
<gene>
    <name evidence="13" type="ORF">NDU88_005766</name>
</gene>
<evidence type="ECO:0000256" key="1">
    <source>
        <dbReference type="ARBA" id="ARBA00004651"/>
    </source>
</evidence>
<comment type="similarity">
    <text evidence="2">Belongs to the G-protein coupled receptor 3 family.</text>
</comment>
<protein>
    <recommendedName>
        <fullName evidence="12">GPCR family 3 nine cysteines domain-containing protein</fullName>
    </recommendedName>
</protein>
<dbReference type="Proteomes" id="UP001066276">
    <property type="component" value="Chromosome 6"/>
</dbReference>
<dbReference type="Pfam" id="PF07562">
    <property type="entry name" value="NCD3G"/>
    <property type="match status" value="1"/>
</dbReference>
<reference evidence="13" key="1">
    <citation type="journal article" date="2022" name="bioRxiv">
        <title>Sequencing and chromosome-scale assembly of the giantPleurodeles waltlgenome.</title>
        <authorList>
            <person name="Brown T."/>
            <person name="Elewa A."/>
            <person name="Iarovenko S."/>
            <person name="Subramanian E."/>
            <person name="Araus A.J."/>
            <person name="Petzold A."/>
            <person name="Susuki M."/>
            <person name="Suzuki K.-i.T."/>
            <person name="Hayashi T."/>
            <person name="Toyoda A."/>
            <person name="Oliveira C."/>
            <person name="Osipova E."/>
            <person name="Leigh N.D."/>
            <person name="Simon A."/>
            <person name="Yun M.H."/>
        </authorList>
    </citation>
    <scope>NUCLEOTIDE SEQUENCE</scope>
    <source>
        <strain evidence="13">20211129_DDA</strain>
        <tissue evidence="13">Liver</tissue>
    </source>
</reference>
<evidence type="ECO:0000256" key="5">
    <source>
        <dbReference type="ARBA" id="ARBA00022729"/>
    </source>
</evidence>
<evidence type="ECO:0000256" key="2">
    <source>
        <dbReference type="ARBA" id="ARBA00007242"/>
    </source>
</evidence>
<dbReference type="PANTHER" id="PTHR24061:SF0">
    <property type="entry name" value="C-FAMILY ODORANT RECEPTOR OLFCT1"/>
    <property type="match status" value="1"/>
</dbReference>
<keyword evidence="11" id="KW-0807">Transducer</keyword>
<evidence type="ECO:0000313" key="14">
    <source>
        <dbReference type="Proteomes" id="UP001066276"/>
    </source>
</evidence>
<dbReference type="Gene3D" id="2.10.50.30">
    <property type="entry name" value="GPCR, family 3, nine cysteines domain"/>
    <property type="match status" value="1"/>
</dbReference>
<feature type="domain" description="GPCR family 3 nine cysteines" evidence="12">
    <location>
        <begin position="22"/>
        <end position="76"/>
    </location>
</feature>
<dbReference type="InterPro" id="IPR011500">
    <property type="entry name" value="GPCR_3_9-Cys_dom"/>
</dbReference>
<evidence type="ECO:0000313" key="13">
    <source>
        <dbReference type="EMBL" id="KAJ1139393.1"/>
    </source>
</evidence>
<comment type="caution">
    <text evidence="13">The sequence shown here is derived from an EMBL/GenBank/DDBJ whole genome shotgun (WGS) entry which is preliminary data.</text>
</comment>
<evidence type="ECO:0000256" key="10">
    <source>
        <dbReference type="ARBA" id="ARBA00023180"/>
    </source>
</evidence>
<dbReference type="InterPro" id="IPR038550">
    <property type="entry name" value="GPCR_3_9-Cys_sf"/>
</dbReference>
<evidence type="ECO:0000256" key="7">
    <source>
        <dbReference type="ARBA" id="ARBA00023040"/>
    </source>
</evidence>
<keyword evidence="8" id="KW-0472">Membrane</keyword>
<keyword evidence="10" id="KW-0325">Glycoprotein</keyword>
<keyword evidence="9" id="KW-0675">Receptor</keyword>
<evidence type="ECO:0000256" key="8">
    <source>
        <dbReference type="ARBA" id="ARBA00023136"/>
    </source>
</evidence>
<keyword evidence="14" id="KW-1185">Reference proteome</keyword>
<dbReference type="GO" id="GO:0005886">
    <property type="term" value="C:plasma membrane"/>
    <property type="evidence" value="ECO:0007669"/>
    <property type="project" value="UniProtKB-SubCell"/>
</dbReference>
<evidence type="ECO:0000259" key="12">
    <source>
        <dbReference type="Pfam" id="PF07562"/>
    </source>
</evidence>
<evidence type="ECO:0000256" key="9">
    <source>
        <dbReference type="ARBA" id="ARBA00023170"/>
    </source>
</evidence>
<dbReference type="FunFam" id="2.10.50.30:FF:000002">
    <property type="entry name" value="Vomeronasal 2 receptor, h1"/>
    <property type="match status" value="1"/>
</dbReference>
<dbReference type="PANTHER" id="PTHR24061">
    <property type="entry name" value="CALCIUM-SENSING RECEPTOR-RELATED"/>
    <property type="match status" value="1"/>
</dbReference>
<keyword evidence="7" id="KW-0297">G-protein coupled receptor</keyword>
<evidence type="ECO:0000256" key="11">
    <source>
        <dbReference type="ARBA" id="ARBA00023224"/>
    </source>
</evidence>
<evidence type="ECO:0000256" key="4">
    <source>
        <dbReference type="ARBA" id="ARBA00022692"/>
    </source>
</evidence>
<dbReference type="AlphaFoldDB" id="A0AAV7QLY8"/>
<name>A0AAV7QLY8_PLEWA</name>
<evidence type="ECO:0000256" key="6">
    <source>
        <dbReference type="ARBA" id="ARBA00022989"/>
    </source>
</evidence>
<dbReference type="GO" id="GO:0004930">
    <property type="term" value="F:G protein-coupled receptor activity"/>
    <property type="evidence" value="ECO:0007669"/>
    <property type="project" value="UniProtKB-KW"/>
</dbReference>
<accession>A0AAV7QLY8</accession>
<dbReference type="InterPro" id="IPR000068">
    <property type="entry name" value="GPCR_3_Ca_sens_rcpt-rel"/>
</dbReference>
<sequence length="131" mass="14540">MQAAPPPPDPAGDQDYWALQQVPQSVCSVSCTPGFHKILREGQPACCYDCVPCADGEITNGTDLSVCLKCGEDAWSNEVKDMCIPRAIDFLSYEEPMDRDYESATNAPIFTLHVLRNVCSLYNVPKTNFFR</sequence>
<organism evidence="13 14">
    <name type="scientific">Pleurodeles waltl</name>
    <name type="common">Iberian ribbed newt</name>
    <dbReference type="NCBI Taxonomy" id="8319"/>
    <lineage>
        <taxon>Eukaryota</taxon>
        <taxon>Metazoa</taxon>
        <taxon>Chordata</taxon>
        <taxon>Craniata</taxon>
        <taxon>Vertebrata</taxon>
        <taxon>Euteleostomi</taxon>
        <taxon>Amphibia</taxon>
        <taxon>Batrachia</taxon>
        <taxon>Caudata</taxon>
        <taxon>Salamandroidea</taxon>
        <taxon>Salamandridae</taxon>
        <taxon>Pleurodelinae</taxon>
        <taxon>Pleurodeles</taxon>
    </lineage>
</organism>
<keyword evidence="4" id="KW-0812">Transmembrane</keyword>